<dbReference type="EMBL" id="MWMH01000003">
    <property type="protein sequence ID" value="OOP73184.1"/>
    <property type="molecule type" value="Genomic_DNA"/>
</dbReference>
<keyword evidence="2" id="KW-0326">Glycosidase</keyword>
<evidence type="ECO:0000259" key="5">
    <source>
        <dbReference type="Pfam" id="PF21365"/>
    </source>
</evidence>
<organism evidence="6 7">
    <name type="scientific">Clostridium beijerinckii</name>
    <name type="common">Clostridium MP</name>
    <dbReference type="NCBI Taxonomy" id="1520"/>
    <lineage>
        <taxon>Bacteria</taxon>
        <taxon>Bacillati</taxon>
        <taxon>Bacillota</taxon>
        <taxon>Clostridia</taxon>
        <taxon>Eubacteriales</taxon>
        <taxon>Clostridiaceae</taxon>
        <taxon>Clostridium</taxon>
    </lineage>
</organism>
<keyword evidence="2" id="KW-0378">Hydrolase</keyword>
<dbReference type="AlphaFoldDB" id="A0A1S9N6N5"/>
<dbReference type="GO" id="GO:0005975">
    <property type="term" value="P:carbohydrate metabolic process"/>
    <property type="evidence" value="ECO:0007669"/>
    <property type="project" value="InterPro"/>
</dbReference>
<reference evidence="6 7" key="1">
    <citation type="submission" date="2017-02" db="EMBL/GenBank/DDBJ databases">
        <title>Genome sequence of Clostridium beijerinckii Br21.</title>
        <authorList>
            <person name="Fonseca B.C."/>
            <person name="Guazzaroni M.E."/>
            <person name="Riano-Pachon D.M."/>
            <person name="Reginatto V."/>
        </authorList>
    </citation>
    <scope>NUCLEOTIDE SEQUENCE [LARGE SCALE GENOMIC DNA]</scope>
    <source>
        <strain evidence="6 7">Br21</strain>
    </source>
</reference>
<comment type="similarity">
    <text evidence="1 2">Belongs to the glycosyl hydrolase 31 family.</text>
</comment>
<dbReference type="SUPFAM" id="SSF51445">
    <property type="entry name" value="(Trans)glycosidases"/>
    <property type="match status" value="1"/>
</dbReference>
<dbReference type="InterPro" id="IPR013780">
    <property type="entry name" value="Glyco_hydro_b"/>
</dbReference>
<dbReference type="PANTHER" id="PTHR43863:SF2">
    <property type="entry name" value="MALTASE-GLUCOAMYLASE"/>
    <property type="match status" value="1"/>
</dbReference>
<evidence type="ECO:0000259" key="4">
    <source>
        <dbReference type="Pfam" id="PF13802"/>
    </source>
</evidence>
<dbReference type="InterPro" id="IPR025887">
    <property type="entry name" value="Glyco_hydro_31_N_dom"/>
</dbReference>
<dbReference type="GO" id="GO:0030246">
    <property type="term" value="F:carbohydrate binding"/>
    <property type="evidence" value="ECO:0007669"/>
    <property type="project" value="InterPro"/>
</dbReference>
<dbReference type="InterPro" id="IPR048395">
    <property type="entry name" value="Glyco_hydro_31_C"/>
</dbReference>
<dbReference type="Pfam" id="PF21365">
    <property type="entry name" value="Glyco_hydro_31_3rd"/>
    <property type="match status" value="1"/>
</dbReference>
<comment type="caution">
    <text evidence="6">The sequence shown here is derived from an EMBL/GenBank/DDBJ whole genome shotgun (WGS) entry which is preliminary data.</text>
</comment>
<dbReference type="InterPro" id="IPR051816">
    <property type="entry name" value="Glycosyl_Hydrolase_31"/>
</dbReference>
<dbReference type="PANTHER" id="PTHR43863">
    <property type="entry name" value="HYDROLASE, PUTATIVE (AFU_ORTHOLOGUE AFUA_1G03140)-RELATED"/>
    <property type="match status" value="1"/>
</dbReference>
<dbReference type="SUPFAM" id="SSF74650">
    <property type="entry name" value="Galactose mutarotase-like"/>
    <property type="match status" value="1"/>
</dbReference>
<evidence type="ECO:0000313" key="6">
    <source>
        <dbReference type="EMBL" id="OOP73184.1"/>
    </source>
</evidence>
<dbReference type="GO" id="GO:0004553">
    <property type="term" value="F:hydrolase activity, hydrolyzing O-glycosyl compounds"/>
    <property type="evidence" value="ECO:0007669"/>
    <property type="project" value="InterPro"/>
</dbReference>
<dbReference type="InterPro" id="IPR011013">
    <property type="entry name" value="Gal_mutarotase_sf_dom"/>
</dbReference>
<dbReference type="Gene3D" id="2.60.40.1760">
    <property type="entry name" value="glycosyl hydrolase (family 31)"/>
    <property type="match status" value="1"/>
</dbReference>
<protein>
    <submittedName>
        <fullName evidence="6">Family 31 glucosidase</fullName>
    </submittedName>
</protein>
<dbReference type="CDD" id="cd06591">
    <property type="entry name" value="GH31_xylosidase_XylS"/>
    <property type="match status" value="1"/>
</dbReference>
<name>A0A1S9N6N5_CLOBE</name>
<feature type="domain" description="Glycoside hydrolase family 31 N-terminal" evidence="4">
    <location>
        <begin position="37"/>
        <end position="196"/>
    </location>
</feature>
<dbReference type="InterPro" id="IPR000322">
    <property type="entry name" value="Glyco_hydro_31_TIM"/>
</dbReference>
<evidence type="ECO:0000256" key="1">
    <source>
        <dbReference type="ARBA" id="ARBA00007806"/>
    </source>
</evidence>
<evidence type="ECO:0000259" key="3">
    <source>
        <dbReference type="Pfam" id="PF01055"/>
    </source>
</evidence>
<dbReference type="Pfam" id="PF13802">
    <property type="entry name" value="Gal_mutarotas_2"/>
    <property type="match status" value="1"/>
</dbReference>
<dbReference type="SUPFAM" id="SSF51011">
    <property type="entry name" value="Glycosyl hydrolase domain"/>
    <property type="match status" value="1"/>
</dbReference>
<dbReference type="Gene3D" id="2.60.40.1180">
    <property type="entry name" value="Golgi alpha-mannosidase II"/>
    <property type="match status" value="1"/>
</dbReference>
<feature type="domain" description="Glycosyl hydrolase family 31 C-terminal" evidence="5">
    <location>
        <begin position="587"/>
        <end position="670"/>
    </location>
</feature>
<dbReference type="InterPro" id="IPR017853">
    <property type="entry name" value="GH"/>
</dbReference>
<accession>A0A1S9N6N5</accession>
<dbReference type="CDD" id="cd14752">
    <property type="entry name" value="GH31_N"/>
    <property type="match status" value="1"/>
</dbReference>
<dbReference type="Proteomes" id="UP000190959">
    <property type="component" value="Unassembled WGS sequence"/>
</dbReference>
<evidence type="ECO:0000313" key="7">
    <source>
        <dbReference type="Proteomes" id="UP000190959"/>
    </source>
</evidence>
<dbReference type="RefSeq" id="WP_078115334.1">
    <property type="nucleotide sequence ID" value="NZ_MWMH01000003.1"/>
</dbReference>
<dbReference type="Gene3D" id="3.20.20.80">
    <property type="entry name" value="Glycosidases"/>
    <property type="match status" value="1"/>
</dbReference>
<gene>
    <name evidence="6" type="ORF">CBEIBR21_09105</name>
</gene>
<dbReference type="Pfam" id="PF01055">
    <property type="entry name" value="Glyco_hydro_31_2nd"/>
    <property type="match status" value="1"/>
</dbReference>
<feature type="domain" description="Glycoside hydrolase family 31 TIM barrel" evidence="3">
    <location>
        <begin position="242"/>
        <end position="579"/>
    </location>
</feature>
<evidence type="ECO:0000256" key="2">
    <source>
        <dbReference type="RuleBase" id="RU361185"/>
    </source>
</evidence>
<sequence length="680" mass="78600">MGQFDDNREFLLGYFEEKDGALCYRYDAEHLIIMPWGPNSLRIKSTKGPDMPMEDWALIEPKPSNAKISIEEYSAKIVNGKITAVINQIGKLEFYNQKGELLLEEYVRNRKDMYSSTCSSLEVEGREFKPIIGGDYHLSMRFVSNPDEKIYGMGQYQQPFLDVKGADLELAHRNSQASVPFALSSLGYGFLWNNPAVGRVNFGKNITTWEAYSTKKLDYWITAGDTPAEIEEAYADATGKVPMMPEYAMGFWQCKLRYQTQEELLEVAREYKKRNLPISVIVVDFFHWPLQGEWKFDPTYWPDPDAMIKELKDMGIELMVSIWPTVDYRSENFDEMMNKGLLVRTDKGFRICMNFMGNTIHYDPTNPEAREYVWQKAKKNYYDKGVKIFWLDEAEPEYSVYDFENYRYHLGPNVQVGNIYPMMYAKTFFDGMKAEGQEGIINLLRCAWAGSQRYGALVWSGDIHSSFKSLRNQFAAGLNMGLAGIPWWTTDIGGFFGGHIDDPDFHEVLIRWFEYGTFCPVMRLHGYRWPFKPQYGTTGGAECVSGADNEVWSYGDKVYEICKKYLKIREAMMPYITTLMEEAHKKGTPVMRPMFYDFPEDKLCWENESQYMFGPNILVAPIMEKGQTEREVYLPAGSNWTNAWTKEKMEGGQTTLVDAPIDQIPLFLRDYKEGSCTINI</sequence>
<proteinExistence type="inferred from homology"/>